<dbReference type="SUPFAM" id="SSF51735">
    <property type="entry name" value="NAD(P)-binding Rossmann-fold domains"/>
    <property type="match status" value="1"/>
</dbReference>
<keyword evidence="2" id="KW-0560">Oxidoreductase</keyword>
<evidence type="ECO:0008006" key="5">
    <source>
        <dbReference type="Google" id="ProtNLM"/>
    </source>
</evidence>
<dbReference type="AlphaFoldDB" id="A0A9C7UQI6"/>
<dbReference type="PRINTS" id="PR00081">
    <property type="entry name" value="GDHRDH"/>
</dbReference>
<dbReference type="CDD" id="cd05233">
    <property type="entry name" value="SDR_c"/>
    <property type="match status" value="1"/>
</dbReference>
<dbReference type="GO" id="GO:0016491">
    <property type="term" value="F:oxidoreductase activity"/>
    <property type="evidence" value="ECO:0007669"/>
    <property type="project" value="UniProtKB-KW"/>
</dbReference>
<dbReference type="PANTHER" id="PTHR43477">
    <property type="entry name" value="DIHYDROANTICAPSIN 7-DEHYDROGENASE"/>
    <property type="match status" value="1"/>
</dbReference>
<comment type="caution">
    <text evidence="3">The sequence shown here is derived from an EMBL/GenBank/DDBJ whole genome shotgun (WGS) entry which is preliminary data.</text>
</comment>
<dbReference type="PANTHER" id="PTHR43477:SF1">
    <property type="entry name" value="DIHYDROANTICAPSIN 7-DEHYDROGENASE"/>
    <property type="match status" value="1"/>
</dbReference>
<evidence type="ECO:0000313" key="3">
    <source>
        <dbReference type="EMBL" id="GJQ11711.1"/>
    </source>
</evidence>
<dbReference type="Proteomes" id="UP001061958">
    <property type="component" value="Unassembled WGS sequence"/>
</dbReference>
<accession>A0A9C7UQI6</accession>
<dbReference type="InterPro" id="IPR051122">
    <property type="entry name" value="SDR_DHRS6-like"/>
</dbReference>
<dbReference type="InterPro" id="IPR036291">
    <property type="entry name" value="NAD(P)-bd_dom_sf"/>
</dbReference>
<name>A0A9C7UQI6_9RHOD</name>
<sequence>MSQWKYVLLGGSGGIGTQLCHLLKRENTHIVVGSRSESKLAELSKAIPGIETFPVDACDSKQVEAFVQFADERPGTLVGAANLVGSILLKPITATSEQEFKNAIETNLFTSFYFSKSIIKRMLKSPQGGSILHFTSAVALHGVANHEAIAAAKAGIVGLAMSSAATFASKNIRVNCVAPGLVDTPLAKFLTSNSQSLKASTAMHPLGRIGNPLQVAQLAAFLLHPENDWITGQVFPIDGGLSSVKN</sequence>
<dbReference type="EMBL" id="BQMJ01000026">
    <property type="protein sequence ID" value="GJQ11711.1"/>
    <property type="molecule type" value="Genomic_DNA"/>
</dbReference>
<dbReference type="Gene3D" id="3.40.50.720">
    <property type="entry name" value="NAD(P)-binding Rossmann-like Domain"/>
    <property type="match status" value="1"/>
</dbReference>
<proteinExistence type="inferred from homology"/>
<reference evidence="3" key="1">
    <citation type="journal article" date="2022" name="Proc. Natl. Acad. Sci. U.S.A.">
        <title>Life cycle and functional genomics of the unicellular red alga Galdieria for elucidating algal and plant evolution and industrial use.</title>
        <authorList>
            <person name="Hirooka S."/>
            <person name="Itabashi T."/>
            <person name="Ichinose T.M."/>
            <person name="Onuma R."/>
            <person name="Fujiwara T."/>
            <person name="Yamashita S."/>
            <person name="Jong L.W."/>
            <person name="Tomita R."/>
            <person name="Iwane A.H."/>
            <person name="Miyagishima S.Y."/>
        </authorList>
    </citation>
    <scope>NUCLEOTIDE SEQUENCE</scope>
    <source>
        <strain evidence="3">NBRC 102759</strain>
    </source>
</reference>
<reference evidence="3" key="2">
    <citation type="submission" date="2022-01" db="EMBL/GenBank/DDBJ databases">
        <authorList>
            <person name="Hirooka S."/>
            <person name="Miyagishima S.Y."/>
        </authorList>
    </citation>
    <scope>NUCLEOTIDE SEQUENCE</scope>
    <source>
        <strain evidence="3">NBRC 102759</strain>
    </source>
</reference>
<gene>
    <name evidence="3" type="ORF">GpartN1_g3502.t1</name>
</gene>
<dbReference type="InterPro" id="IPR002347">
    <property type="entry name" value="SDR_fam"/>
</dbReference>
<evidence type="ECO:0000256" key="2">
    <source>
        <dbReference type="ARBA" id="ARBA00023002"/>
    </source>
</evidence>
<organism evidence="3 4">
    <name type="scientific">Galdieria partita</name>
    <dbReference type="NCBI Taxonomy" id="83374"/>
    <lineage>
        <taxon>Eukaryota</taxon>
        <taxon>Rhodophyta</taxon>
        <taxon>Bangiophyceae</taxon>
        <taxon>Galdieriales</taxon>
        <taxon>Galdieriaceae</taxon>
        <taxon>Galdieria</taxon>
    </lineage>
</organism>
<evidence type="ECO:0000313" key="4">
    <source>
        <dbReference type="Proteomes" id="UP001061958"/>
    </source>
</evidence>
<evidence type="ECO:0000256" key="1">
    <source>
        <dbReference type="ARBA" id="ARBA00006484"/>
    </source>
</evidence>
<dbReference type="OrthoDB" id="417891at2759"/>
<protein>
    <recommendedName>
        <fullName evidence="5">SDR family oxidoreductase</fullName>
    </recommendedName>
</protein>
<keyword evidence="4" id="KW-1185">Reference proteome</keyword>
<dbReference type="Pfam" id="PF13561">
    <property type="entry name" value="adh_short_C2"/>
    <property type="match status" value="1"/>
</dbReference>
<comment type="similarity">
    <text evidence="1">Belongs to the short-chain dehydrogenases/reductases (SDR) family.</text>
</comment>